<reference evidence="2" key="1">
    <citation type="journal article" date="2023" name="Front. Plant Sci.">
        <title>Chromosomal-level genome assembly of Melastoma candidum provides insights into trichome evolution.</title>
        <authorList>
            <person name="Zhong Y."/>
            <person name="Wu W."/>
            <person name="Sun C."/>
            <person name="Zou P."/>
            <person name="Liu Y."/>
            <person name="Dai S."/>
            <person name="Zhou R."/>
        </authorList>
    </citation>
    <scope>NUCLEOTIDE SEQUENCE [LARGE SCALE GENOMIC DNA]</scope>
</reference>
<name>A0ACB9MP32_9MYRT</name>
<gene>
    <name evidence="1" type="ORF">MLD38_030734</name>
</gene>
<dbReference type="Proteomes" id="UP001057402">
    <property type="component" value="Chromosome 9"/>
</dbReference>
<accession>A0ACB9MP32</accession>
<evidence type="ECO:0000313" key="2">
    <source>
        <dbReference type="Proteomes" id="UP001057402"/>
    </source>
</evidence>
<proteinExistence type="predicted"/>
<evidence type="ECO:0000313" key="1">
    <source>
        <dbReference type="EMBL" id="KAI4325322.1"/>
    </source>
</evidence>
<sequence>MDQISELPVDILHGIMSLLDTPEAIAMGVLSKRWKCVWDSFPVIYVSQRDLQLVNRGKYDEEIAAMWIDSMSRAFRRLRRERICQPRIEFDFIFMEPVLASALDEWMKMAVEGEVKELSLEVTNSRYVVPGAIFTCRSLVALELRGYGIDLSTVMGMVGNLPLRKLSLIWVLLYGTVLEHLLHCLPSIENLTILDPYGVRCLRIHNLDKLRVLHVSSSCEITEITAPSLRSLQLRHVHVDESFIAGLTKGCPLLEDLQLSFPEGLHRFDISGLPYLERVELASSDEKTTIHVNLPSLKRLRIFQRRHPLALQEALDISACRQLVELDIHTVSIRNSRILKDLISKFTALVNLSLWICDATEKVDISGPELRDIYLRGDNLKGIKIDAPRLHTFQFYGGVTLSLSVSSLVPMGVSLFLTDVSCLHSFSFSQTTKITMKLNMDSLMRSKVPEFVGIDVLPFRVDDLIIFMDKQSAPEVATSIVILLSICRPRNLLLNFSDTKWDRFIKVLYKKLVENRVPGVVIESLVLTEDFNGIRLLKIGSLQNLTSQLEALMDSWKNPMDCEALFSLNWSERPKRCTQSPDGSGLWSIFAEIFSSGLRSLKATLPFRRIWKRCYMLKD</sequence>
<dbReference type="EMBL" id="CM042888">
    <property type="protein sequence ID" value="KAI4325322.1"/>
    <property type="molecule type" value="Genomic_DNA"/>
</dbReference>
<comment type="caution">
    <text evidence="1">The sequence shown here is derived from an EMBL/GenBank/DDBJ whole genome shotgun (WGS) entry which is preliminary data.</text>
</comment>
<protein>
    <submittedName>
        <fullName evidence="1">Uncharacterized protein</fullName>
    </submittedName>
</protein>
<organism evidence="1 2">
    <name type="scientific">Melastoma candidum</name>
    <dbReference type="NCBI Taxonomy" id="119954"/>
    <lineage>
        <taxon>Eukaryota</taxon>
        <taxon>Viridiplantae</taxon>
        <taxon>Streptophyta</taxon>
        <taxon>Embryophyta</taxon>
        <taxon>Tracheophyta</taxon>
        <taxon>Spermatophyta</taxon>
        <taxon>Magnoliopsida</taxon>
        <taxon>eudicotyledons</taxon>
        <taxon>Gunneridae</taxon>
        <taxon>Pentapetalae</taxon>
        <taxon>rosids</taxon>
        <taxon>malvids</taxon>
        <taxon>Myrtales</taxon>
        <taxon>Melastomataceae</taxon>
        <taxon>Melastomatoideae</taxon>
        <taxon>Melastomateae</taxon>
        <taxon>Melastoma</taxon>
    </lineage>
</organism>
<keyword evidence="2" id="KW-1185">Reference proteome</keyword>